<evidence type="ECO:0000313" key="3">
    <source>
        <dbReference type="EMBL" id="RVD83180.1"/>
    </source>
</evidence>
<feature type="signal peptide" evidence="2">
    <location>
        <begin position="1"/>
        <end position="21"/>
    </location>
</feature>
<proteinExistence type="predicted"/>
<feature type="chain" id="PRO_5019127025" evidence="2">
    <location>
        <begin position="22"/>
        <end position="199"/>
    </location>
</feature>
<dbReference type="VEuPathDB" id="FungiDB:DFL_007579"/>
<reference evidence="3 4" key="1">
    <citation type="submission" date="2019-01" db="EMBL/GenBank/DDBJ databases">
        <title>Intercellular communication is required for trap formation in the nematode-trapping fungus Duddingtonia flagrans.</title>
        <authorList>
            <person name="Youssar L."/>
            <person name="Wernet V."/>
            <person name="Hensel N."/>
            <person name="Hildebrandt H.-G."/>
            <person name="Fischer R."/>
        </authorList>
    </citation>
    <scope>NUCLEOTIDE SEQUENCE [LARGE SCALE GENOMIC DNA]</scope>
    <source>
        <strain evidence="3 4">CBS H-5679</strain>
    </source>
</reference>
<gene>
    <name evidence="3" type="ORF">DFL_007579</name>
</gene>
<keyword evidence="2" id="KW-0732">Signal</keyword>
<dbReference type="RefSeq" id="XP_067488724.1">
    <property type="nucleotide sequence ID" value="XM_067637181.1"/>
</dbReference>
<name>A0A436ZW70_ARTFL</name>
<protein>
    <submittedName>
        <fullName evidence="3">Uncharacterized protein</fullName>
    </submittedName>
</protein>
<feature type="region of interest" description="Disordered" evidence="1">
    <location>
        <begin position="81"/>
        <end position="112"/>
    </location>
</feature>
<comment type="caution">
    <text evidence="3">The sequence shown here is derived from an EMBL/GenBank/DDBJ whole genome shotgun (WGS) entry which is preliminary data.</text>
</comment>
<evidence type="ECO:0000313" key="4">
    <source>
        <dbReference type="Proteomes" id="UP000283090"/>
    </source>
</evidence>
<dbReference type="GeneID" id="93589890"/>
<feature type="compositionally biased region" description="Acidic residues" evidence="1">
    <location>
        <begin position="94"/>
        <end position="109"/>
    </location>
</feature>
<sequence>MHFSVLSLALLAASAIPSAVAQTTIYKTVTTTKTLTVKSTSWTWSRTTTIIYNPTTVTKHETYTKIAVRTRIVKPSPVTITKTVTKCPPSTKDDDGDKEEEGGEEEEEDNFKTCPPAAVVTATPSCKGGTPCPTKSLCQQDQPTVTYRCNCGGAPKRTVTATPRCAEDCCGGYVPTLYTFVPLPFEKCAQPGGVSEVTI</sequence>
<organism evidence="3 4">
    <name type="scientific">Arthrobotrys flagrans</name>
    <name type="common">Nematode-trapping fungus</name>
    <name type="synonym">Trichothecium flagrans</name>
    <dbReference type="NCBI Taxonomy" id="97331"/>
    <lineage>
        <taxon>Eukaryota</taxon>
        <taxon>Fungi</taxon>
        <taxon>Dikarya</taxon>
        <taxon>Ascomycota</taxon>
        <taxon>Pezizomycotina</taxon>
        <taxon>Orbiliomycetes</taxon>
        <taxon>Orbiliales</taxon>
        <taxon>Orbiliaceae</taxon>
        <taxon>Arthrobotrys</taxon>
    </lineage>
</organism>
<dbReference type="AlphaFoldDB" id="A0A436ZW70"/>
<accession>A0A436ZW70</accession>
<keyword evidence="4" id="KW-1185">Reference proteome</keyword>
<evidence type="ECO:0000256" key="1">
    <source>
        <dbReference type="SAM" id="MobiDB-lite"/>
    </source>
</evidence>
<dbReference type="Proteomes" id="UP000283090">
    <property type="component" value="Unassembled WGS sequence"/>
</dbReference>
<dbReference type="EMBL" id="SAEB01000009">
    <property type="protein sequence ID" value="RVD83180.1"/>
    <property type="molecule type" value="Genomic_DNA"/>
</dbReference>
<dbReference type="OrthoDB" id="5411251at2759"/>
<evidence type="ECO:0000256" key="2">
    <source>
        <dbReference type="SAM" id="SignalP"/>
    </source>
</evidence>